<dbReference type="NCBIfam" id="TIGR03302">
    <property type="entry name" value="OM_YfiO"/>
    <property type="match status" value="1"/>
</dbReference>
<evidence type="ECO:0000259" key="5">
    <source>
        <dbReference type="Pfam" id="PF13525"/>
    </source>
</evidence>
<dbReference type="Gene3D" id="1.25.40.10">
    <property type="entry name" value="Tetratricopeptide repeat domain"/>
    <property type="match status" value="1"/>
</dbReference>
<accession>A0A1G7UV79</accession>
<keyword evidence="2 4" id="KW-0472">Membrane</keyword>
<feature type="domain" description="Outer membrane lipoprotein BamD-like" evidence="5">
    <location>
        <begin position="45"/>
        <end position="237"/>
    </location>
</feature>
<gene>
    <name evidence="4" type="primary">bamD</name>
    <name evidence="6" type="ORF">SAMN04487974_103298</name>
</gene>
<dbReference type="STRING" id="440168.SAMN04487974_103298"/>
<dbReference type="CDD" id="cd15830">
    <property type="entry name" value="BamD"/>
    <property type="match status" value="1"/>
</dbReference>
<keyword evidence="4" id="KW-0449">Lipoprotein</keyword>
<dbReference type="SUPFAM" id="SSF48452">
    <property type="entry name" value="TPR-like"/>
    <property type="match status" value="2"/>
</dbReference>
<keyword evidence="7" id="KW-1185">Reference proteome</keyword>
<protein>
    <recommendedName>
        <fullName evidence="4">Outer membrane protein assembly factor BamD</fullName>
    </recommendedName>
</protein>
<keyword evidence="4" id="KW-0564">Palmitate</keyword>
<sequence>MGSTANRRNMPRVLKLAAVIAMAGMLAACSPLGMFARDNVEPLVPADQLYSSAVTNMDANRYNAAIQDLEKLEQQHPFSDENERAKVMLTFANFRSGRFAEAVRAADRYLALYPNGSEADYVLFLKGSSYYQQITDITRDQELAADAIDTFELLQSRFPNSQYAEESRQMVLVSQDQVAGKEMSVGRYYLGNGQFTAAINRFRTVVEDHQTSTHVEEALFRLAEAYLRLGLSGESQTAIAVLGTNYPNSEWYQRGFTLLQNQGLAPQMVTGNWMSA</sequence>
<evidence type="ECO:0000256" key="4">
    <source>
        <dbReference type="HAMAP-Rule" id="MF_00922"/>
    </source>
</evidence>
<dbReference type="RefSeq" id="WP_143009344.1">
    <property type="nucleotide sequence ID" value="NZ_FNCS01000003.1"/>
</dbReference>
<dbReference type="InterPro" id="IPR039565">
    <property type="entry name" value="BamD-like"/>
</dbReference>
<proteinExistence type="inferred from homology"/>
<dbReference type="OrthoDB" id="9804044at2"/>
<dbReference type="GO" id="GO:0043165">
    <property type="term" value="P:Gram-negative-bacterium-type cell outer membrane assembly"/>
    <property type="evidence" value="ECO:0007669"/>
    <property type="project" value="UniProtKB-UniRule"/>
</dbReference>
<evidence type="ECO:0000256" key="2">
    <source>
        <dbReference type="ARBA" id="ARBA00023136"/>
    </source>
</evidence>
<evidence type="ECO:0000256" key="3">
    <source>
        <dbReference type="ARBA" id="ARBA00023237"/>
    </source>
</evidence>
<dbReference type="InterPro" id="IPR011990">
    <property type="entry name" value="TPR-like_helical_dom_sf"/>
</dbReference>
<comment type="function">
    <text evidence="4">Part of the outer membrane protein assembly complex, which is involved in assembly and insertion of beta-barrel proteins into the outer membrane.</text>
</comment>
<organism evidence="6 7">
    <name type="scientific">Pelagibacterium luteolum</name>
    <dbReference type="NCBI Taxonomy" id="440168"/>
    <lineage>
        <taxon>Bacteria</taxon>
        <taxon>Pseudomonadati</taxon>
        <taxon>Pseudomonadota</taxon>
        <taxon>Alphaproteobacteria</taxon>
        <taxon>Hyphomicrobiales</taxon>
        <taxon>Devosiaceae</taxon>
        <taxon>Pelagibacterium</taxon>
    </lineage>
</organism>
<dbReference type="PROSITE" id="PS51257">
    <property type="entry name" value="PROKAR_LIPOPROTEIN"/>
    <property type="match status" value="1"/>
</dbReference>
<dbReference type="EMBL" id="FNCS01000003">
    <property type="protein sequence ID" value="SDG51433.1"/>
    <property type="molecule type" value="Genomic_DNA"/>
</dbReference>
<dbReference type="AlphaFoldDB" id="A0A1G7UV79"/>
<dbReference type="Pfam" id="PF13525">
    <property type="entry name" value="YfiO"/>
    <property type="match status" value="1"/>
</dbReference>
<evidence type="ECO:0000313" key="6">
    <source>
        <dbReference type="EMBL" id="SDG51433.1"/>
    </source>
</evidence>
<dbReference type="InterPro" id="IPR017689">
    <property type="entry name" value="BamD"/>
</dbReference>
<dbReference type="HAMAP" id="MF_00922">
    <property type="entry name" value="OM_assembly_BamD"/>
    <property type="match status" value="1"/>
</dbReference>
<reference evidence="6 7" key="1">
    <citation type="submission" date="2016-10" db="EMBL/GenBank/DDBJ databases">
        <authorList>
            <person name="de Groot N.N."/>
        </authorList>
    </citation>
    <scope>NUCLEOTIDE SEQUENCE [LARGE SCALE GENOMIC DNA]</scope>
    <source>
        <strain evidence="6 7">CGMCC 1.10267</strain>
    </source>
</reference>
<keyword evidence="1 4" id="KW-0732">Signal</keyword>
<dbReference type="GO" id="GO:0051205">
    <property type="term" value="P:protein insertion into membrane"/>
    <property type="evidence" value="ECO:0007669"/>
    <property type="project" value="UniProtKB-UniRule"/>
</dbReference>
<keyword evidence="3 4" id="KW-0998">Cell outer membrane</keyword>
<dbReference type="Proteomes" id="UP000199495">
    <property type="component" value="Unassembled WGS sequence"/>
</dbReference>
<evidence type="ECO:0000256" key="1">
    <source>
        <dbReference type="ARBA" id="ARBA00022729"/>
    </source>
</evidence>
<dbReference type="GO" id="GO:0009279">
    <property type="term" value="C:cell outer membrane"/>
    <property type="evidence" value="ECO:0007669"/>
    <property type="project" value="UniProtKB-SubCell"/>
</dbReference>
<comment type="subcellular location">
    <subcellularLocation>
        <location evidence="4">Cell outer membrane</location>
        <topology evidence="4">Lipid-anchor</topology>
    </subcellularLocation>
</comment>
<evidence type="ECO:0000313" key="7">
    <source>
        <dbReference type="Proteomes" id="UP000199495"/>
    </source>
</evidence>
<name>A0A1G7UV79_9HYPH</name>
<comment type="subunit">
    <text evidence="4">Part of the Bam complex.</text>
</comment>
<comment type="similarity">
    <text evidence="4">Belongs to the BamD family.</text>
</comment>